<name>A0A941I622_9BURK</name>
<dbReference type="CDD" id="cd04301">
    <property type="entry name" value="NAT_SF"/>
    <property type="match status" value="1"/>
</dbReference>
<accession>A0A941I622</accession>
<protein>
    <submittedName>
        <fullName evidence="4">GNAT family N-acetyltransferase</fullName>
    </submittedName>
</protein>
<dbReference type="Pfam" id="PF00583">
    <property type="entry name" value="Acetyltransf_1"/>
    <property type="match status" value="1"/>
</dbReference>
<evidence type="ECO:0000256" key="2">
    <source>
        <dbReference type="ARBA" id="ARBA00023315"/>
    </source>
</evidence>
<gene>
    <name evidence="4" type="ORF">KDM89_14755</name>
</gene>
<dbReference type="InterPro" id="IPR016181">
    <property type="entry name" value="Acyl_CoA_acyltransferase"/>
</dbReference>
<evidence type="ECO:0000259" key="3">
    <source>
        <dbReference type="PROSITE" id="PS51186"/>
    </source>
</evidence>
<evidence type="ECO:0000256" key="1">
    <source>
        <dbReference type="ARBA" id="ARBA00022679"/>
    </source>
</evidence>
<sequence>MTENTSTSVLTFRQARAEDLPRLLALLADDTLGKNREGVGSEDPVYRAAFERIASDANQYLLVAELQQEVIGMLQLTFIPGLSRCGATRALIEAVRIASALRSKGYGSELIREAIRIAQERGCSLVQLTSDRQRQQAHRFYTALGFTDSHIGFKLNLTQH</sequence>
<proteinExistence type="predicted"/>
<dbReference type="Gene3D" id="3.40.630.30">
    <property type="match status" value="1"/>
</dbReference>
<comment type="caution">
    <text evidence="4">The sequence shown here is derived from an EMBL/GenBank/DDBJ whole genome shotgun (WGS) entry which is preliminary data.</text>
</comment>
<dbReference type="Proteomes" id="UP000680067">
    <property type="component" value="Unassembled WGS sequence"/>
</dbReference>
<dbReference type="SUPFAM" id="SSF55729">
    <property type="entry name" value="Acyl-CoA N-acyltransferases (Nat)"/>
    <property type="match status" value="1"/>
</dbReference>
<dbReference type="GO" id="GO:0016747">
    <property type="term" value="F:acyltransferase activity, transferring groups other than amino-acyl groups"/>
    <property type="evidence" value="ECO:0007669"/>
    <property type="project" value="InterPro"/>
</dbReference>
<dbReference type="InterPro" id="IPR000182">
    <property type="entry name" value="GNAT_dom"/>
</dbReference>
<dbReference type="InterPro" id="IPR050832">
    <property type="entry name" value="Bact_Acetyltransf"/>
</dbReference>
<feature type="domain" description="N-acetyltransferase" evidence="3">
    <location>
        <begin position="10"/>
        <end position="160"/>
    </location>
</feature>
<dbReference type="AlphaFoldDB" id="A0A941I622"/>
<evidence type="ECO:0000313" key="5">
    <source>
        <dbReference type="Proteomes" id="UP000680067"/>
    </source>
</evidence>
<keyword evidence="2" id="KW-0012">Acyltransferase</keyword>
<organism evidence="4 5">
    <name type="scientific">Undibacterium luofuense</name>
    <dbReference type="NCBI Taxonomy" id="2828733"/>
    <lineage>
        <taxon>Bacteria</taxon>
        <taxon>Pseudomonadati</taxon>
        <taxon>Pseudomonadota</taxon>
        <taxon>Betaproteobacteria</taxon>
        <taxon>Burkholderiales</taxon>
        <taxon>Oxalobacteraceae</taxon>
        <taxon>Undibacterium</taxon>
    </lineage>
</organism>
<dbReference type="EMBL" id="JAGSPN010000011">
    <property type="protein sequence ID" value="MBR7783402.1"/>
    <property type="molecule type" value="Genomic_DNA"/>
</dbReference>
<keyword evidence="1" id="KW-0808">Transferase</keyword>
<dbReference type="RefSeq" id="WP_212688675.1">
    <property type="nucleotide sequence ID" value="NZ_JAGSPN010000011.1"/>
</dbReference>
<reference evidence="4" key="1">
    <citation type="submission" date="2021-04" db="EMBL/GenBank/DDBJ databases">
        <title>novel species isolated from subtropical streams in China.</title>
        <authorList>
            <person name="Lu H."/>
        </authorList>
    </citation>
    <scope>NUCLEOTIDE SEQUENCE</scope>
    <source>
        <strain evidence="4">LFS511W</strain>
    </source>
</reference>
<dbReference type="PANTHER" id="PTHR43877">
    <property type="entry name" value="AMINOALKYLPHOSPHONATE N-ACETYLTRANSFERASE-RELATED-RELATED"/>
    <property type="match status" value="1"/>
</dbReference>
<evidence type="ECO:0000313" key="4">
    <source>
        <dbReference type="EMBL" id="MBR7783402.1"/>
    </source>
</evidence>
<dbReference type="PROSITE" id="PS51186">
    <property type="entry name" value="GNAT"/>
    <property type="match status" value="1"/>
</dbReference>
<keyword evidence="5" id="KW-1185">Reference proteome</keyword>